<evidence type="ECO:0000256" key="10">
    <source>
        <dbReference type="SAM" id="SignalP"/>
    </source>
</evidence>
<evidence type="ECO:0000256" key="2">
    <source>
        <dbReference type="ARBA" id="ARBA00022729"/>
    </source>
</evidence>
<dbReference type="AlphaFoldDB" id="A0A9P8ZSY3"/>
<evidence type="ECO:0000313" key="12">
    <source>
        <dbReference type="EMBL" id="KAH6648650.1"/>
    </source>
</evidence>
<feature type="signal peptide" evidence="10">
    <location>
        <begin position="1"/>
        <end position="17"/>
    </location>
</feature>
<dbReference type="Pfam" id="PF00734">
    <property type="entry name" value="CBM_1"/>
    <property type="match status" value="1"/>
</dbReference>
<dbReference type="GO" id="GO:0000272">
    <property type="term" value="P:polysaccharide catabolic process"/>
    <property type="evidence" value="ECO:0007669"/>
    <property type="project" value="UniProtKB-KW"/>
</dbReference>
<dbReference type="SMART" id="SM00656">
    <property type="entry name" value="Amb_all"/>
    <property type="match status" value="1"/>
</dbReference>
<comment type="catalytic activity">
    <reaction evidence="6">
        <text>Eliminative cleavage of (1-&gt;4)-alpha-D-galacturonan methyl ester to give oligosaccharides with 4-deoxy-6-O-methyl-alpha-D-galact-4-enuronosyl groups at their non-reducing ends.</text>
        <dbReference type="EC" id="4.2.2.10"/>
    </reaction>
</comment>
<accession>A0A9P8ZSY3</accession>
<comment type="subcellular location">
    <subcellularLocation>
        <location evidence="9">Secreted</location>
    </subcellularLocation>
</comment>
<evidence type="ECO:0000256" key="1">
    <source>
        <dbReference type="ARBA" id="ARBA00010980"/>
    </source>
</evidence>
<dbReference type="GO" id="GO:0005576">
    <property type="term" value="C:extracellular region"/>
    <property type="evidence" value="ECO:0007669"/>
    <property type="project" value="UniProtKB-SubCell"/>
</dbReference>
<evidence type="ECO:0000256" key="6">
    <source>
        <dbReference type="ARBA" id="ARBA00036818"/>
    </source>
</evidence>
<reference evidence="12" key="1">
    <citation type="journal article" date="2021" name="Nat. Commun.">
        <title>Genetic determinants of endophytism in the Arabidopsis root mycobiome.</title>
        <authorList>
            <person name="Mesny F."/>
            <person name="Miyauchi S."/>
            <person name="Thiergart T."/>
            <person name="Pickel B."/>
            <person name="Atanasova L."/>
            <person name="Karlsson M."/>
            <person name="Huettel B."/>
            <person name="Barry K.W."/>
            <person name="Haridas S."/>
            <person name="Chen C."/>
            <person name="Bauer D."/>
            <person name="Andreopoulos W."/>
            <person name="Pangilinan J."/>
            <person name="LaButti K."/>
            <person name="Riley R."/>
            <person name="Lipzen A."/>
            <person name="Clum A."/>
            <person name="Drula E."/>
            <person name="Henrissat B."/>
            <person name="Kohler A."/>
            <person name="Grigoriev I.V."/>
            <person name="Martin F.M."/>
            <person name="Hacquard S."/>
        </authorList>
    </citation>
    <scope>NUCLEOTIDE SEQUENCE</scope>
    <source>
        <strain evidence="12">MPI-SDFR-AT-0073</strain>
    </source>
</reference>
<keyword evidence="5 9" id="KW-0456">Lyase</keyword>
<dbReference type="SMART" id="SM00236">
    <property type="entry name" value="fCBD"/>
    <property type="match status" value="1"/>
</dbReference>
<keyword evidence="13" id="KW-1185">Reference proteome</keyword>
<evidence type="ECO:0000259" key="11">
    <source>
        <dbReference type="PROSITE" id="PS51164"/>
    </source>
</evidence>
<feature type="chain" id="PRO_5040247610" description="pectin lyase" evidence="10">
    <location>
        <begin position="18"/>
        <end position="489"/>
    </location>
</feature>
<dbReference type="InterPro" id="IPR000254">
    <property type="entry name" value="CBD"/>
</dbReference>
<keyword evidence="3" id="KW-1015">Disulfide bond</keyword>
<evidence type="ECO:0000256" key="9">
    <source>
        <dbReference type="RuleBase" id="RU361173"/>
    </source>
</evidence>
<evidence type="ECO:0000256" key="5">
    <source>
        <dbReference type="ARBA" id="ARBA00023239"/>
    </source>
</evidence>
<keyword evidence="9" id="KW-0624">Polysaccharide degradation</keyword>
<keyword evidence="4" id="KW-0325">Glycoprotein</keyword>
<feature type="domain" description="CBM1" evidence="11">
    <location>
        <begin position="454"/>
        <end position="489"/>
    </location>
</feature>
<organism evidence="12 13">
    <name type="scientific">Truncatella angustata</name>
    <dbReference type="NCBI Taxonomy" id="152316"/>
    <lineage>
        <taxon>Eukaryota</taxon>
        <taxon>Fungi</taxon>
        <taxon>Dikarya</taxon>
        <taxon>Ascomycota</taxon>
        <taxon>Pezizomycotina</taxon>
        <taxon>Sordariomycetes</taxon>
        <taxon>Xylariomycetidae</taxon>
        <taxon>Amphisphaeriales</taxon>
        <taxon>Sporocadaceae</taxon>
        <taxon>Truncatella</taxon>
    </lineage>
</organism>
<evidence type="ECO:0000256" key="4">
    <source>
        <dbReference type="ARBA" id="ARBA00023180"/>
    </source>
</evidence>
<dbReference type="Gene3D" id="2.160.20.10">
    <property type="entry name" value="Single-stranded right-handed beta-helix, Pectin lyase-like"/>
    <property type="match status" value="1"/>
</dbReference>
<gene>
    <name evidence="12" type="ORF">BKA67DRAFT_594143</name>
</gene>
<comment type="caution">
    <text evidence="12">The sequence shown here is derived from an EMBL/GenBank/DDBJ whole genome shotgun (WGS) entry which is preliminary data.</text>
</comment>
<dbReference type="InterPro" id="IPR002022">
    <property type="entry name" value="Pec_lyase"/>
</dbReference>
<evidence type="ECO:0000313" key="13">
    <source>
        <dbReference type="Proteomes" id="UP000758603"/>
    </source>
</evidence>
<keyword evidence="9" id="KW-0119">Carbohydrate metabolism</keyword>
<evidence type="ECO:0000256" key="7">
    <source>
        <dbReference type="ARBA" id="ARBA00037631"/>
    </source>
</evidence>
<dbReference type="Pfam" id="PF00544">
    <property type="entry name" value="Pectate_lyase_4"/>
    <property type="match status" value="1"/>
</dbReference>
<proteinExistence type="inferred from homology"/>
<keyword evidence="2 10" id="KW-0732">Signal</keyword>
<dbReference type="RefSeq" id="XP_045955157.1">
    <property type="nucleotide sequence ID" value="XM_046105023.1"/>
</dbReference>
<dbReference type="Proteomes" id="UP000758603">
    <property type="component" value="Unassembled WGS sequence"/>
</dbReference>
<dbReference type="GO" id="GO:0047490">
    <property type="term" value="F:pectin lyase activity"/>
    <property type="evidence" value="ECO:0007669"/>
    <property type="project" value="UniProtKB-EC"/>
</dbReference>
<dbReference type="SUPFAM" id="SSF57180">
    <property type="entry name" value="Cellulose-binding domain"/>
    <property type="match status" value="1"/>
</dbReference>
<sequence length="489" mass="49529">MIFSPLFALAAASAVAAQSVSGTAYGFATGVTGGGSATAAAPSDAAQLAEWLSDSTARVILIDEEYDFTGTTTSSSGCSRKSCTVANGGQLYVGTLSCTASSDIVSVSSITYDAAGTTALSVGSNKSIISSNGKGVLKGKGLSLASGASNVIIQGIEFTDINPEYVWGGDALDFQGNNDGVWVDHCKFSLVGRMFIVAHYDGSRITISNNEFDGITTTSATCNDNHYWTMMFIADGDQVTLDKNYFHDVSGRAPKLGQDGVTGTFHATNNYFSNMKGHAFDAYEGASALLEGNVFSAVNTPVTDQAATVSTFYTVPDSSAASACSSVLGRSCILNSVSSDSGTLPSLKSSSALTAFSKVTKYLVEPIAASEVASTVVANAGPANLASSDSSSSNSNSVASSSSATKSVSSAKTTIAAAVTATTTSKAVTTLVTKTSTAKAAATATKATSSSSSSSVALYGQCGGSLYTGSTTCASGTCTVMNDYYSQCI</sequence>
<dbReference type="PROSITE" id="PS51164">
    <property type="entry name" value="CBM1_2"/>
    <property type="match status" value="1"/>
</dbReference>
<dbReference type="PANTHER" id="PTHR31683">
    <property type="entry name" value="PECTATE LYASE 18-RELATED"/>
    <property type="match status" value="1"/>
</dbReference>
<name>A0A9P8ZSY3_9PEZI</name>
<dbReference type="EMBL" id="JAGPXC010000007">
    <property type="protein sequence ID" value="KAH6648650.1"/>
    <property type="molecule type" value="Genomic_DNA"/>
</dbReference>
<dbReference type="InterPro" id="IPR011050">
    <property type="entry name" value="Pectin_lyase_fold/virulence"/>
</dbReference>
<keyword evidence="9" id="KW-0964">Secreted</keyword>
<evidence type="ECO:0000256" key="8">
    <source>
        <dbReference type="ARBA" id="ARBA00039082"/>
    </source>
</evidence>
<dbReference type="OrthoDB" id="1637350at2759"/>
<protein>
    <recommendedName>
        <fullName evidence="8">pectin lyase</fullName>
        <ecNumber evidence="8">4.2.2.10</ecNumber>
    </recommendedName>
</protein>
<dbReference type="GeneID" id="70133914"/>
<dbReference type="EC" id="4.2.2.10" evidence="8"/>
<comment type="function">
    <text evidence="7">Pectinolytic enzymes consist of four classes of enzymes: pectin lyase, polygalacturonase, pectin methylesterase and rhamnogalacturonase. Among pectinolytic enzymes, pectin lyase is the most important in depolymerization of pectin, since it cleaves internal glycosidic bonds of highly methylated pectins.</text>
</comment>
<dbReference type="GO" id="GO:0030570">
    <property type="term" value="F:pectate lyase activity"/>
    <property type="evidence" value="ECO:0007669"/>
    <property type="project" value="InterPro"/>
</dbReference>
<dbReference type="PANTHER" id="PTHR31683:SF67">
    <property type="entry name" value="PECTIN LYASE F-RELATED"/>
    <property type="match status" value="1"/>
</dbReference>
<dbReference type="InterPro" id="IPR035971">
    <property type="entry name" value="CBD_sf"/>
</dbReference>
<dbReference type="SUPFAM" id="SSF51126">
    <property type="entry name" value="Pectin lyase-like"/>
    <property type="match status" value="1"/>
</dbReference>
<dbReference type="InterPro" id="IPR012334">
    <property type="entry name" value="Pectin_lyas_fold"/>
</dbReference>
<dbReference type="GO" id="GO:0030248">
    <property type="term" value="F:cellulose binding"/>
    <property type="evidence" value="ECO:0007669"/>
    <property type="project" value="InterPro"/>
</dbReference>
<evidence type="ECO:0000256" key="3">
    <source>
        <dbReference type="ARBA" id="ARBA00023157"/>
    </source>
</evidence>
<dbReference type="PROSITE" id="PS00562">
    <property type="entry name" value="CBM1_1"/>
    <property type="match status" value="1"/>
</dbReference>
<dbReference type="InterPro" id="IPR045032">
    <property type="entry name" value="PEL"/>
</dbReference>
<comment type="similarity">
    <text evidence="1 9">Belongs to the polysaccharide lyase 1 family.</text>
</comment>